<keyword evidence="2" id="KW-0732">Signal</keyword>
<feature type="domain" description="Fibrinogen C-terminal" evidence="3">
    <location>
        <begin position="121"/>
        <end position="340"/>
    </location>
</feature>
<protein>
    <submittedName>
        <fullName evidence="5">Ficolin-3-like</fullName>
    </submittedName>
</protein>
<dbReference type="InterPro" id="IPR014716">
    <property type="entry name" value="Fibrinogen_a/b/g_C_1"/>
</dbReference>
<evidence type="ECO:0000256" key="2">
    <source>
        <dbReference type="SAM" id="SignalP"/>
    </source>
</evidence>
<reference evidence="5" key="3">
    <citation type="submission" date="2025-08" db="UniProtKB">
        <authorList>
            <consortium name="RefSeq"/>
        </authorList>
    </citation>
    <scope>IDENTIFICATION</scope>
    <source>
        <tissue evidence="5">Whole organism</tissue>
    </source>
</reference>
<organism evidence="4 5">
    <name type="scientific">Drosophila arizonae</name>
    <name type="common">Fruit fly</name>
    <dbReference type="NCBI Taxonomy" id="7263"/>
    <lineage>
        <taxon>Eukaryota</taxon>
        <taxon>Metazoa</taxon>
        <taxon>Ecdysozoa</taxon>
        <taxon>Arthropoda</taxon>
        <taxon>Hexapoda</taxon>
        <taxon>Insecta</taxon>
        <taxon>Pterygota</taxon>
        <taxon>Neoptera</taxon>
        <taxon>Endopterygota</taxon>
        <taxon>Diptera</taxon>
        <taxon>Brachycera</taxon>
        <taxon>Muscomorpha</taxon>
        <taxon>Ephydroidea</taxon>
        <taxon>Drosophilidae</taxon>
        <taxon>Drosophila</taxon>
    </lineage>
</organism>
<dbReference type="PANTHER" id="PTHR19143:SF327">
    <property type="entry name" value="FI21813P1-RELATED"/>
    <property type="match status" value="1"/>
</dbReference>
<evidence type="ECO:0000259" key="3">
    <source>
        <dbReference type="PROSITE" id="PS51406"/>
    </source>
</evidence>
<accession>A0ABM1PC89</accession>
<dbReference type="CDD" id="cd00087">
    <property type="entry name" value="FReD"/>
    <property type="match status" value="1"/>
</dbReference>
<feature type="coiled-coil region" evidence="1">
    <location>
        <begin position="27"/>
        <end position="54"/>
    </location>
</feature>
<gene>
    <name evidence="5" type="primary">LOC108615096</name>
</gene>
<evidence type="ECO:0000256" key="1">
    <source>
        <dbReference type="SAM" id="Coils"/>
    </source>
</evidence>
<dbReference type="Proteomes" id="UP000694904">
    <property type="component" value="Chromosome 5"/>
</dbReference>
<name>A0ABM1PC89_DROAR</name>
<keyword evidence="4" id="KW-1185">Reference proteome</keyword>
<dbReference type="InterPro" id="IPR036056">
    <property type="entry name" value="Fibrinogen-like_C"/>
</dbReference>
<dbReference type="RefSeq" id="XP_017864825.1">
    <property type="nucleotide sequence ID" value="XM_018009336.1"/>
</dbReference>
<proteinExistence type="predicted"/>
<keyword evidence="1" id="KW-0175">Coiled coil</keyword>
<dbReference type="PROSITE" id="PS51406">
    <property type="entry name" value="FIBRINOGEN_C_2"/>
    <property type="match status" value="1"/>
</dbReference>
<evidence type="ECO:0000313" key="4">
    <source>
        <dbReference type="Proteomes" id="UP000694904"/>
    </source>
</evidence>
<dbReference type="SUPFAM" id="SSF56496">
    <property type="entry name" value="Fibrinogen C-terminal domain-like"/>
    <property type="match status" value="1"/>
</dbReference>
<feature type="chain" id="PRO_5046765493" evidence="2">
    <location>
        <begin position="24"/>
        <end position="343"/>
    </location>
</feature>
<dbReference type="SMART" id="SM00186">
    <property type="entry name" value="FBG"/>
    <property type="match status" value="1"/>
</dbReference>
<dbReference type="InterPro" id="IPR002181">
    <property type="entry name" value="Fibrinogen_a/b/g_C_dom"/>
</dbReference>
<dbReference type="Gene3D" id="3.90.215.10">
    <property type="entry name" value="Gamma Fibrinogen, chain A, domain 1"/>
    <property type="match status" value="1"/>
</dbReference>
<dbReference type="InterPro" id="IPR050373">
    <property type="entry name" value="Fibrinogen_C-term_domain"/>
</dbReference>
<feature type="signal peptide" evidence="2">
    <location>
        <begin position="1"/>
        <end position="23"/>
    </location>
</feature>
<dbReference type="PANTHER" id="PTHR19143">
    <property type="entry name" value="FIBRINOGEN/TENASCIN/ANGIOPOEITIN"/>
    <property type="match status" value="1"/>
</dbReference>
<dbReference type="GeneID" id="108615096"/>
<reference evidence="4" key="1">
    <citation type="journal article" date="1997" name="Nucleic Acids Res.">
        <title>tRNAscan-SE: a program for improved detection of transfer RNA genes in genomic sequence.</title>
        <authorList>
            <person name="Lowe T.M."/>
            <person name="Eddy S.R."/>
        </authorList>
    </citation>
    <scope>NUCLEOTIDE SEQUENCE [LARGE SCALE GENOMIC DNA]</scope>
</reference>
<sequence length="343" mass="39395">MSTYYSIFKYYIWLCIVVSSGAAVAERNEVKVRIDQLEELIELNNEELQQLEAKWNSVRNGSTDQIEAPCDSYISEQKSWLSACEAKAKAAAERLKESEDHSAILLQNLTSCRISLAYDSELEEYLPQSCLPFGSATGIYRIRLPGQDPFYVPCDARFAGSGWLVIQRRMDGSVDFYRNWTEYRAGFGSLSGEFFIGLEKLHRLTALRRFELFVYLEDFEGEVRYAHYDNFSVGSEESFYQLKSLGEYEGTAGNSMALNVLQRFSTADKDNDTWLGGNCARRYHSAWWYASCSAFCNPNGKYFKRRQLSISTRGKGIIWQQWHGFEETLKFVQLMIRPISAPV</sequence>
<evidence type="ECO:0000313" key="5">
    <source>
        <dbReference type="RefSeq" id="XP_017864825.1"/>
    </source>
</evidence>
<reference evidence="4" key="2">
    <citation type="journal article" date="2016" name="G3 (Bethesda)">
        <title>Genome Evolution in Three Species of Cactophilic Drosophila.</title>
        <authorList>
            <person name="Sanchez-Flores A."/>
            <person name="Penazola F."/>
            <person name="Carpinteyro-Ponce J."/>
            <person name="Nazario-Yepiz N."/>
            <person name="Abreu-Goodger C."/>
            <person name="Machado C.A."/>
            <person name="Markow T.A."/>
        </authorList>
    </citation>
    <scope>NUCLEOTIDE SEQUENCE [LARGE SCALE GENOMIC DNA]</scope>
</reference>
<dbReference type="Pfam" id="PF00147">
    <property type="entry name" value="Fibrinogen_C"/>
    <property type="match status" value="1"/>
</dbReference>